<reference evidence="9 10" key="1">
    <citation type="submission" date="2018-08" db="EMBL/GenBank/DDBJ databases">
        <title>A genome reference for cultivated species of the human gut microbiota.</title>
        <authorList>
            <person name="Zou Y."/>
            <person name="Xue W."/>
            <person name="Luo G."/>
        </authorList>
    </citation>
    <scope>NUCLEOTIDE SEQUENCE [LARGE SCALE GENOMIC DNA]</scope>
    <source>
        <strain evidence="9 10">AM40-30BH</strain>
    </source>
</reference>
<dbReference type="SUPFAM" id="SSF49785">
    <property type="entry name" value="Galactose-binding domain-like"/>
    <property type="match status" value="1"/>
</dbReference>
<accession>A0A413VKK3</accession>
<evidence type="ECO:0000259" key="6">
    <source>
        <dbReference type="Pfam" id="PF02836"/>
    </source>
</evidence>
<dbReference type="InterPro" id="IPR051913">
    <property type="entry name" value="GH2_Domain-Containing"/>
</dbReference>
<feature type="domain" description="DUF4982" evidence="8">
    <location>
        <begin position="604"/>
        <end position="647"/>
    </location>
</feature>
<sequence length="670" mass="76074">MYIQMKRMLVGILCAFSFLQSSAQLRQQYILKDNWEFRSDKSGADAIWEKVTVPHCWNAEDGITADYYRGTTQYRYHLSILPEMLKKRVFLRFEAVSQVADIFINGIKVGTHKGAFNAFCFEITSLLKKGDNLLEVKVSNSPDNDIAPLAGDFTVFGGIYRPVSLLLLPKTCITPLDYASSGIYIHQDQVDSKRAELSIVTKVNSSQPGKALSVRTSVFNAQGKAIGSTTTTNKSYVKGETAKFINKLNIDRPILWDGCKSPYLYRVFVEVLKGDAVVDTLSQYTGLRYYTVDAEKGFFLNGKPYKIKGVNRHQDREGKGWAISNEDHNEDMDLIKEIGATGIRLAHYPHADYFYSLCDREGMLVWAEIPLIGKANTSSAFTENIKLQLTELIRQNFNHPSIFCWSLFNELSEGEVKNLIGELNDLAHQEDPGRLTVAAANIENRPENKVTDIMAYNTYPGWYWAQPSMMKSSVAHWNRLVGNKGIGVSEYGAGANVWHHQQDVKSAPRTDGIFHPEEWQSIVHEQNYQAISDCNFVWGSFVWNMFDFASASRNEGNLPGRNDKGLVTYDRKIKKDAFYFYKSAWAKSPVLHITSRRDVARRDSVTDVKVYSNCENIRLKVNGQECGNPIKRQNIYIWQGIGLRKGENQIEVCGDRDRHVLSEKCNWILL</sequence>
<dbReference type="Proteomes" id="UP000284379">
    <property type="component" value="Unassembled WGS sequence"/>
</dbReference>
<dbReference type="InterPro" id="IPR006104">
    <property type="entry name" value="Glyco_hydro_2_N"/>
</dbReference>
<feature type="domain" description="Glycoside hydrolase family 2 catalytic" evidence="6">
    <location>
        <begin position="296"/>
        <end position="582"/>
    </location>
</feature>
<evidence type="ECO:0000259" key="8">
    <source>
        <dbReference type="Pfam" id="PF16355"/>
    </source>
</evidence>
<gene>
    <name evidence="9" type="ORF">DW888_14250</name>
</gene>
<dbReference type="InterPro" id="IPR032311">
    <property type="entry name" value="DUF4982"/>
</dbReference>
<dbReference type="Gene3D" id="2.60.120.260">
    <property type="entry name" value="Galactose-binding domain-like"/>
    <property type="match status" value="1"/>
</dbReference>
<dbReference type="Pfam" id="PF02837">
    <property type="entry name" value="Glyco_hydro_2_N"/>
    <property type="match status" value="1"/>
</dbReference>
<name>A0A413VKK3_9BACE</name>
<evidence type="ECO:0000259" key="5">
    <source>
        <dbReference type="Pfam" id="PF00703"/>
    </source>
</evidence>
<keyword evidence="4" id="KW-0732">Signal</keyword>
<evidence type="ECO:0000256" key="2">
    <source>
        <dbReference type="ARBA" id="ARBA00022801"/>
    </source>
</evidence>
<dbReference type="InterPro" id="IPR036156">
    <property type="entry name" value="Beta-gal/glucu_dom_sf"/>
</dbReference>
<dbReference type="Gene3D" id="3.20.20.80">
    <property type="entry name" value="Glycosidases"/>
    <property type="match status" value="1"/>
</dbReference>
<evidence type="ECO:0000256" key="3">
    <source>
        <dbReference type="ARBA" id="ARBA00023295"/>
    </source>
</evidence>
<dbReference type="AlphaFoldDB" id="A0A413VKK3"/>
<evidence type="ECO:0000313" key="10">
    <source>
        <dbReference type="Proteomes" id="UP000284379"/>
    </source>
</evidence>
<feature type="domain" description="Glycosyl hydrolases family 2 sugar binding" evidence="7">
    <location>
        <begin position="44"/>
        <end position="169"/>
    </location>
</feature>
<keyword evidence="2 9" id="KW-0378">Hydrolase</keyword>
<evidence type="ECO:0000259" key="7">
    <source>
        <dbReference type="Pfam" id="PF02837"/>
    </source>
</evidence>
<evidence type="ECO:0000256" key="4">
    <source>
        <dbReference type="SAM" id="SignalP"/>
    </source>
</evidence>
<feature type="domain" description="Glycoside hydrolase family 2 immunoglobulin-like beta-sandwich" evidence="5">
    <location>
        <begin position="183"/>
        <end position="288"/>
    </location>
</feature>
<dbReference type="InterPro" id="IPR006102">
    <property type="entry name" value="Ig-like_GH2"/>
</dbReference>
<dbReference type="GO" id="GO:0005975">
    <property type="term" value="P:carbohydrate metabolic process"/>
    <property type="evidence" value="ECO:0007669"/>
    <property type="project" value="InterPro"/>
</dbReference>
<dbReference type="PRINTS" id="PR00132">
    <property type="entry name" value="GLHYDRLASE2"/>
</dbReference>
<organism evidence="9 10">
    <name type="scientific">Bacteroides nordii</name>
    <dbReference type="NCBI Taxonomy" id="291645"/>
    <lineage>
        <taxon>Bacteria</taxon>
        <taxon>Pseudomonadati</taxon>
        <taxon>Bacteroidota</taxon>
        <taxon>Bacteroidia</taxon>
        <taxon>Bacteroidales</taxon>
        <taxon>Bacteroidaceae</taxon>
        <taxon>Bacteroides</taxon>
    </lineage>
</organism>
<feature type="signal peptide" evidence="4">
    <location>
        <begin position="1"/>
        <end position="23"/>
    </location>
</feature>
<comment type="similarity">
    <text evidence="1">Belongs to the glycosyl hydrolase 2 family.</text>
</comment>
<dbReference type="PANTHER" id="PTHR42732:SF1">
    <property type="entry name" value="BETA-MANNOSIDASE"/>
    <property type="match status" value="1"/>
</dbReference>
<dbReference type="InterPro" id="IPR006101">
    <property type="entry name" value="Glyco_hydro_2"/>
</dbReference>
<dbReference type="Gene3D" id="2.60.40.10">
    <property type="entry name" value="Immunoglobulins"/>
    <property type="match status" value="2"/>
</dbReference>
<proteinExistence type="inferred from homology"/>
<evidence type="ECO:0000313" key="9">
    <source>
        <dbReference type="EMBL" id="RHB34044.1"/>
    </source>
</evidence>
<dbReference type="InterPro" id="IPR017853">
    <property type="entry name" value="GH"/>
</dbReference>
<dbReference type="Pfam" id="PF02836">
    <property type="entry name" value="Glyco_hydro_2_C"/>
    <property type="match status" value="1"/>
</dbReference>
<dbReference type="RefSeq" id="WP_002558043.1">
    <property type="nucleotide sequence ID" value="NZ_CABJFV010000011.1"/>
</dbReference>
<protein>
    <submittedName>
        <fullName evidence="9">Glycoside hydrolase family 2</fullName>
    </submittedName>
</protein>
<dbReference type="InterPro" id="IPR013783">
    <property type="entry name" value="Ig-like_fold"/>
</dbReference>
<dbReference type="SUPFAM" id="SSF49303">
    <property type="entry name" value="beta-Galactosidase/glucuronidase domain"/>
    <property type="match status" value="1"/>
</dbReference>
<feature type="chain" id="PRO_5019577655" evidence="4">
    <location>
        <begin position="24"/>
        <end position="670"/>
    </location>
</feature>
<dbReference type="SUPFAM" id="SSF51445">
    <property type="entry name" value="(Trans)glycosidases"/>
    <property type="match status" value="1"/>
</dbReference>
<dbReference type="Pfam" id="PF16355">
    <property type="entry name" value="DUF4982"/>
    <property type="match status" value="1"/>
</dbReference>
<dbReference type="InterPro" id="IPR006103">
    <property type="entry name" value="Glyco_hydro_2_cat"/>
</dbReference>
<evidence type="ECO:0000256" key="1">
    <source>
        <dbReference type="ARBA" id="ARBA00007401"/>
    </source>
</evidence>
<dbReference type="Pfam" id="PF00703">
    <property type="entry name" value="Glyco_hydro_2"/>
    <property type="match status" value="1"/>
</dbReference>
<keyword evidence="3" id="KW-0326">Glycosidase</keyword>
<dbReference type="EMBL" id="QSGO01000011">
    <property type="protein sequence ID" value="RHB34044.1"/>
    <property type="molecule type" value="Genomic_DNA"/>
</dbReference>
<dbReference type="InterPro" id="IPR008979">
    <property type="entry name" value="Galactose-bd-like_sf"/>
</dbReference>
<dbReference type="PANTHER" id="PTHR42732">
    <property type="entry name" value="BETA-GALACTOSIDASE"/>
    <property type="match status" value="1"/>
</dbReference>
<dbReference type="GO" id="GO:0004553">
    <property type="term" value="F:hydrolase activity, hydrolyzing O-glycosyl compounds"/>
    <property type="evidence" value="ECO:0007669"/>
    <property type="project" value="InterPro"/>
</dbReference>
<comment type="caution">
    <text evidence="9">The sequence shown here is derived from an EMBL/GenBank/DDBJ whole genome shotgun (WGS) entry which is preliminary data.</text>
</comment>